<comment type="similarity">
    <text evidence="2 8">Belongs to the peptidase A24 family.</text>
</comment>
<evidence type="ECO:0000256" key="5">
    <source>
        <dbReference type="ARBA" id="ARBA00022692"/>
    </source>
</evidence>
<dbReference type="Pfam" id="PF06750">
    <property type="entry name" value="A24_N_bact"/>
    <property type="match status" value="1"/>
</dbReference>
<keyword evidence="7 10" id="KW-0472">Membrane</keyword>
<dbReference type="GO" id="GO:0006465">
    <property type="term" value="P:signal peptide processing"/>
    <property type="evidence" value="ECO:0007669"/>
    <property type="project" value="TreeGrafter"/>
</dbReference>
<proteinExistence type="inferred from homology"/>
<comment type="subcellular location">
    <subcellularLocation>
        <location evidence="1">Cell inner membrane</location>
        <topology evidence="1">Multi-pass membrane protein</topology>
    </subcellularLocation>
    <subcellularLocation>
        <location evidence="9">Cell membrane</location>
        <topology evidence="9">Multi-pass membrane protein</topology>
    </subcellularLocation>
</comment>
<dbReference type="Pfam" id="PF01478">
    <property type="entry name" value="Peptidase_A24"/>
    <property type="match status" value="1"/>
</dbReference>
<feature type="domain" description="Prepilin type IV endopeptidase peptidase" evidence="11">
    <location>
        <begin position="104"/>
        <end position="209"/>
    </location>
</feature>
<evidence type="ECO:0000313" key="14">
    <source>
        <dbReference type="Proteomes" id="UP000272528"/>
    </source>
</evidence>
<feature type="transmembrane region" description="Helical" evidence="10">
    <location>
        <begin position="75"/>
        <end position="96"/>
    </location>
</feature>
<feature type="transmembrane region" description="Helical" evidence="10">
    <location>
        <begin position="225"/>
        <end position="247"/>
    </location>
</feature>
<dbReference type="GO" id="GO:0032259">
    <property type="term" value="P:methylation"/>
    <property type="evidence" value="ECO:0007669"/>
    <property type="project" value="UniProtKB-KW"/>
</dbReference>
<dbReference type="KEGG" id="palb:EJC50_29355"/>
<comment type="catalytic activity">
    <reaction evidence="9">
        <text>Typically cleaves a -Gly-|-Phe- bond to release an N-terminal, basic peptide of 5-8 residues from type IV prepilin, and then N-methylates the new N-terminal amino group, the methyl donor being S-adenosyl-L-methionine.</text>
        <dbReference type="EC" id="3.4.23.43"/>
    </reaction>
</comment>
<keyword evidence="3" id="KW-1003">Cell membrane</keyword>
<dbReference type="GO" id="GO:0004190">
    <property type="term" value="F:aspartic-type endopeptidase activity"/>
    <property type="evidence" value="ECO:0007669"/>
    <property type="project" value="UniProtKB-EC"/>
</dbReference>
<dbReference type="PANTHER" id="PTHR30487:SF0">
    <property type="entry name" value="PREPILIN LEADER PEPTIDASE_N-METHYLTRANSFERASE-RELATED"/>
    <property type="match status" value="1"/>
</dbReference>
<gene>
    <name evidence="13" type="ORF">EJC50_29355</name>
</gene>
<evidence type="ECO:0000256" key="1">
    <source>
        <dbReference type="ARBA" id="ARBA00004429"/>
    </source>
</evidence>
<evidence type="ECO:0000256" key="6">
    <source>
        <dbReference type="ARBA" id="ARBA00022989"/>
    </source>
</evidence>
<evidence type="ECO:0000256" key="3">
    <source>
        <dbReference type="ARBA" id="ARBA00022475"/>
    </source>
</evidence>
<dbReference type="PANTHER" id="PTHR30487">
    <property type="entry name" value="TYPE 4 PREPILIN-LIKE PROTEINS LEADER PEPTIDE-PROCESSING ENZYME"/>
    <property type="match status" value="1"/>
</dbReference>
<keyword evidence="6 10" id="KW-1133">Transmembrane helix</keyword>
<sequence>MTAFTYTYSFLIGLIMGSFFNVVGFRVPKKLSIVRPGSHCTHCGRNLKPSELIPVLSYLTQQGKCKGCQQRISPIYPLIELTTAVLFLLSPLLLGLSWEVSVAWLLISLLVIITVTDLAYMLIPDKILLVFGIPLAILRIFFLPIGAWWEPLLGAAVGFALLLLIAIVSKGGMGGGDIKLFAVLGLVFGWKGILLVFFFSTLIGTIIGLVGILSGKVRTGKPMPFGPAIALGTISAYFFGDQLLHWYTATFIF</sequence>
<keyword evidence="9" id="KW-0511">Multifunctional enzyme</keyword>
<accession>A0A3S9AC80</accession>
<dbReference type="InterPro" id="IPR010627">
    <property type="entry name" value="Prepilin_pept_A24_N"/>
</dbReference>
<dbReference type="RefSeq" id="WP_126019780.1">
    <property type="nucleotide sequence ID" value="NZ_CP034437.1"/>
</dbReference>
<reference evidence="14" key="1">
    <citation type="submission" date="2018-12" db="EMBL/GenBank/DDBJ databases">
        <title>Genome sequence of Peanibacillus sp.</title>
        <authorList>
            <person name="Subramani G."/>
            <person name="Srinivasan S."/>
            <person name="Kim M.K."/>
        </authorList>
    </citation>
    <scope>NUCLEOTIDE SEQUENCE [LARGE SCALE GENOMIC DNA]</scope>
    <source>
        <strain evidence="14">18JY67-1</strain>
    </source>
</reference>
<feature type="transmembrane region" description="Helical" evidence="10">
    <location>
        <begin position="102"/>
        <end position="120"/>
    </location>
</feature>
<feature type="transmembrane region" description="Helical" evidence="10">
    <location>
        <begin position="151"/>
        <end position="168"/>
    </location>
</feature>
<evidence type="ECO:0000256" key="8">
    <source>
        <dbReference type="RuleBase" id="RU003793"/>
    </source>
</evidence>
<comment type="function">
    <text evidence="9">Plays an essential role in type IV pili and type II pseudopili formation by proteolytically removing the leader sequence from substrate proteins and subsequently monomethylating the alpha-amino group of the newly exposed N-terminal phenylalanine.</text>
</comment>
<dbReference type="EMBL" id="CP034437">
    <property type="protein sequence ID" value="AZN43339.1"/>
    <property type="molecule type" value="Genomic_DNA"/>
</dbReference>
<evidence type="ECO:0000256" key="7">
    <source>
        <dbReference type="ARBA" id="ARBA00023136"/>
    </source>
</evidence>
<evidence type="ECO:0000313" key="13">
    <source>
        <dbReference type="EMBL" id="AZN43339.1"/>
    </source>
</evidence>
<keyword evidence="5 9" id="KW-0812">Transmembrane</keyword>
<evidence type="ECO:0000256" key="10">
    <source>
        <dbReference type="SAM" id="Phobius"/>
    </source>
</evidence>
<dbReference type="InterPro" id="IPR000045">
    <property type="entry name" value="Prepilin_IV_endopep_pep"/>
</dbReference>
<dbReference type="AlphaFoldDB" id="A0A3S9AC80"/>
<dbReference type="InterPro" id="IPR050882">
    <property type="entry name" value="Prepilin_peptidase/N-MTase"/>
</dbReference>
<name>A0A3S9AC80_9BACL</name>
<dbReference type="EC" id="3.4.23.43" evidence="9"/>
<evidence type="ECO:0000259" key="11">
    <source>
        <dbReference type="Pfam" id="PF01478"/>
    </source>
</evidence>
<keyword evidence="9" id="KW-0808">Transferase</keyword>
<feature type="domain" description="Prepilin peptidase A24 N-terminal" evidence="12">
    <location>
        <begin position="11"/>
        <end position="90"/>
    </location>
</feature>
<keyword evidence="9" id="KW-0378">Hydrolase</keyword>
<protein>
    <recommendedName>
        <fullName evidence="9">Prepilin leader peptidase/N-methyltransferase</fullName>
        <ecNumber evidence="9">2.1.1.-</ecNumber>
        <ecNumber evidence="9">3.4.23.43</ecNumber>
    </recommendedName>
</protein>
<evidence type="ECO:0000256" key="9">
    <source>
        <dbReference type="RuleBase" id="RU003794"/>
    </source>
</evidence>
<keyword evidence="14" id="KW-1185">Reference proteome</keyword>
<evidence type="ECO:0000256" key="2">
    <source>
        <dbReference type="ARBA" id="ARBA00005801"/>
    </source>
</evidence>
<keyword evidence="9" id="KW-0489">Methyltransferase</keyword>
<dbReference type="EC" id="2.1.1.-" evidence="9"/>
<feature type="transmembrane region" description="Helical" evidence="10">
    <location>
        <begin position="6"/>
        <end position="25"/>
    </location>
</feature>
<dbReference type="Proteomes" id="UP000272528">
    <property type="component" value="Chromosome"/>
</dbReference>
<dbReference type="PRINTS" id="PR00864">
    <property type="entry name" value="PREPILNPTASE"/>
</dbReference>
<feature type="transmembrane region" description="Helical" evidence="10">
    <location>
        <begin position="180"/>
        <end position="213"/>
    </location>
</feature>
<dbReference type="GO" id="GO:0008168">
    <property type="term" value="F:methyltransferase activity"/>
    <property type="evidence" value="ECO:0007669"/>
    <property type="project" value="UniProtKB-KW"/>
</dbReference>
<evidence type="ECO:0000259" key="12">
    <source>
        <dbReference type="Pfam" id="PF06750"/>
    </source>
</evidence>
<keyword evidence="9" id="KW-0645">Protease</keyword>
<organism evidence="13 14">
    <name type="scientific">Paenibacillus albus</name>
    <dbReference type="NCBI Taxonomy" id="2495582"/>
    <lineage>
        <taxon>Bacteria</taxon>
        <taxon>Bacillati</taxon>
        <taxon>Bacillota</taxon>
        <taxon>Bacilli</taxon>
        <taxon>Bacillales</taxon>
        <taxon>Paenibacillaceae</taxon>
        <taxon>Paenibacillus</taxon>
    </lineage>
</organism>
<dbReference type="Gene3D" id="1.20.120.1220">
    <property type="match status" value="1"/>
</dbReference>
<evidence type="ECO:0000256" key="4">
    <source>
        <dbReference type="ARBA" id="ARBA00022519"/>
    </source>
</evidence>
<dbReference type="InterPro" id="IPR014032">
    <property type="entry name" value="Peptidase_A24A_bac"/>
</dbReference>
<keyword evidence="4" id="KW-0997">Cell inner membrane</keyword>
<dbReference type="OrthoDB" id="9789291at2"/>
<dbReference type="GO" id="GO:0005886">
    <property type="term" value="C:plasma membrane"/>
    <property type="evidence" value="ECO:0007669"/>
    <property type="project" value="UniProtKB-SubCell"/>
</dbReference>
<feature type="transmembrane region" description="Helical" evidence="10">
    <location>
        <begin position="127"/>
        <end position="145"/>
    </location>
</feature>